<reference evidence="2" key="1">
    <citation type="submission" date="2017-09" db="EMBL/GenBank/DDBJ databases">
        <title>Depth-based differentiation of microbial function through sediment-hosted aquifers and enrichment of novel symbionts in the deep terrestrial subsurface.</title>
        <authorList>
            <person name="Probst A.J."/>
            <person name="Ladd B."/>
            <person name="Jarett J.K."/>
            <person name="Geller-Mcgrath D.E."/>
            <person name="Sieber C.M.K."/>
            <person name="Emerson J.B."/>
            <person name="Anantharaman K."/>
            <person name="Thomas B.C."/>
            <person name="Malmstrom R."/>
            <person name="Stieglmeier M."/>
            <person name="Klingl A."/>
            <person name="Woyke T."/>
            <person name="Ryan C.M."/>
            <person name="Banfield J.F."/>
        </authorList>
    </citation>
    <scope>NUCLEOTIDE SEQUENCE [LARGE SCALE GENOMIC DNA]</scope>
</reference>
<name>A0A2H0VJ91_9BACT</name>
<sequence>MNPKIEAVLAVMNPKERRAVVTGLDEFDLGKDTRELAELDFWELAELLAKGDKEAVGILQQPSTWGYSINLLAKHIGSI</sequence>
<dbReference type="Proteomes" id="UP000230796">
    <property type="component" value="Unassembled WGS sequence"/>
</dbReference>
<dbReference type="AlphaFoldDB" id="A0A2H0VJ91"/>
<evidence type="ECO:0000313" key="1">
    <source>
        <dbReference type="EMBL" id="PIR99156.1"/>
    </source>
</evidence>
<proteinExistence type="predicted"/>
<evidence type="ECO:0000313" key="2">
    <source>
        <dbReference type="Proteomes" id="UP000230796"/>
    </source>
</evidence>
<protein>
    <submittedName>
        <fullName evidence="1">Uncharacterized protein</fullName>
    </submittedName>
</protein>
<dbReference type="EMBL" id="PFAF01000016">
    <property type="protein sequence ID" value="PIR99156.1"/>
    <property type="molecule type" value="Genomic_DNA"/>
</dbReference>
<gene>
    <name evidence="1" type="ORF">COT87_00995</name>
</gene>
<organism evidence="1 2">
    <name type="scientific">Candidatus Collierbacteria bacterium CG10_big_fil_rev_8_21_14_0_10_44_9</name>
    <dbReference type="NCBI Taxonomy" id="1974535"/>
    <lineage>
        <taxon>Bacteria</taxon>
        <taxon>Candidatus Collieribacteriota</taxon>
    </lineage>
</organism>
<comment type="caution">
    <text evidence="1">The sequence shown here is derived from an EMBL/GenBank/DDBJ whole genome shotgun (WGS) entry which is preliminary data.</text>
</comment>
<accession>A0A2H0VJ91</accession>